<proteinExistence type="evidence at transcript level"/>
<gene>
    <name evidence="3" type="primary">NBS26</name>
</gene>
<dbReference type="InterPro" id="IPR027417">
    <property type="entry name" value="P-loop_NTPase"/>
</dbReference>
<feature type="non-terminal residue" evidence="3">
    <location>
        <position position="171"/>
    </location>
</feature>
<organism evidence="3">
    <name type="scientific">Dimocarpus longan</name>
    <dbReference type="NCBI Taxonomy" id="128017"/>
    <lineage>
        <taxon>Eukaryota</taxon>
        <taxon>Viridiplantae</taxon>
        <taxon>Streptophyta</taxon>
        <taxon>Embryophyta</taxon>
        <taxon>Tracheophyta</taxon>
        <taxon>Spermatophyta</taxon>
        <taxon>Magnoliopsida</taxon>
        <taxon>eudicotyledons</taxon>
        <taxon>Gunneridae</taxon>
        <taxon>Pentapetalae</taxon>
        <taxon>rosids</taxon>
        <taxon>malvids</taxon>
        <taxon>Sapindales</taxon>
        <taxon>Sapindaceae</taxon>
        <taxon>Dimocarpus</taxon>
    </lineage>
</organism>
<feature type="non-terminal residue" evidence="3">
    <location>
        <position position="1"/>
    </location>
</feature>
<dbReference type="Pfam" id="PF00931">
    <property type="entry name" value="NB-ARC"/>
    <property type="match status" value="1"/>
</dbReference>
<dbReference type="InterPro" id="IPR050905">
    <property type="entry name" value="Plant_NBS-LRR"/>
</dbReference>
<dbReference type="Gene3D" id="3.40.50.300">
    <property type="entry name" value="P-loop containing nucleotide triphosphate hydrolases"/>
    <property type="match status" value="1"/>
</dbReference>
<feature type="domain" description="NB-ARC" evidence="2">
    <location>
        <begin position="1"/>
        <end position="146"/>
    </location>
</feature>
<name>G9HV57_9ROSI</name>
<keyword evidence="1" id="KW-0611">Plant defense</keyword>
<reference evidence="3" key="1">
    <citation type="submission" date="2011-07" db="EMBL/GenBank/DDBJ databases">
        <title>Molecular cloning and characterization of disease resistance.</title>
        <authorList>
            <person name="Ye W."/>
            <person name="Lin Y."/>
            <person name="Lai Z."/>
        </authorList>
    </citation>
    <scope>NUCLEOTIDE SEQUENCE</scope>
    <source>
        <tissue evidence="3">Embryogenic callus</tissue>
    </source>
</reference>
<dbReference type="InterPro" id="IPR002182">
    <property type="entry name" value="NB-ARC"/>
</dbReference>
<dbReference type="GO" id="GO:0043531">
    <property type="term" value="F:ADP binding"/>
    <property type="evidence" value="ECO:0007669"/>
    <property type="project" value="InterPro"/>
</dbReference>
<sequence length="171" mass="18840">GIGKTTLAEEVRGQAQQDKPFDKIVFVEVSKSPVIKDIQGGIADGFGLQLTEKFEHGRAEKLCDVLKREEKKILLILDNLWEGIELKKVGIPLGIPFGNDCKGLKLLLTARSQAVLTNEMNSQNNFHVDVLNDAEAWILFKSIAGTRVAESHLKTTANKIVKKYGGFPLSP</sequence>
<evidence type="ECO:0000259" key="2">
    <source>
        <dbReference type="Pfam" id="PF00931"/>
    </source>
</evidence>
<dbReference type="EMBL" id="JN398325">
    <property type="protein sequence ID" value="AEV91326.1"/>
    <property type="molecule type" value="mRNA"/>
</dbReference>
<protein>
    <submittedName>
        <fullName evidence="3">NBS-LRR disease resistance protein</fullName>
    </submittedName>
</protein>
<dbReference type="SUPFAM" id="SSF52540">
    <property type="entry name" value="P-loop containing nucleoside triphosphate hydrolases"/>
    <property type="match status" value="1"/>
</dbReference>
<dbReference type="PANTHER" id="PTHR33463">
    <property type="entry name" value="NB-ARC DOMAIN-CONTAINING PROTEIN-RELATED"/>
    <property type="match status" value="1"/>
</dbReference>
<dbReference type="AlphaFoldDB" id="G9HV57"/>
<accession>G9HV57</accession>
<dbReference type="PANTHER" id="PTHR33463:SF117">
    <property type="entry name" value="CC-NBS-LRR RESISTANCE PROTEIN"/>
    <property type="match status" value="1"/>
</dbReference>
<reference evidence="3" key="2">
    <citation type="submission" date="2011-07" db="EMBL/GenBank/DDBJ databases">
        <title>Studies in transcriptomics of somatic embryogenesis in Dimocarpus.</title>
        <authorList>
            <person name="Lai Z."/>
            <person name="Lin Y."/>
            <person name="Ye W."/>
        </authorList>
    </citation>
    <scope>NUCLEOTIDE SEQUENCE</scope>
    <source>
        <tissue evidence="3">Embryogenic callus</tissue>
    </source>
</reference>
<evidence type="ECO:0000313" key="3">
    <source>
        <dbReference type="EMBL" id="AEV91326.1"/>
    </source>
</evidence>
<evidence type="ECO:0000256" key="1">
    <source>
        <dbReference type="ARBA" id="ARBA00022821"/>
    </source>
</evidence>